<keyword evidence="3" id="KW-1185">Reference proteome</keyword>
<dbReference type="Proteomes" id="UP000584642">
    <property type="component" value="Unassembled WGS sequence"/>
</dbReference>
<dbReference type="RefSeq" id="WP_180283976.1">
    <property type="nucleotide sequence ID" value="NZ_JABFDB010000016.1"/>
</dbReference>
<sequence>MRKFHPAASPDASRERVSSSRPRLRKLARKPAPSRASKPKGDRRPVLAFPSLKAGCMVTFGRYWLVDLLTLLEVDPDVVSYTRETSSVTFSLDGGERTFRSDLDVHLRDRRMALAALTTAEAALEENVIAAAALKGLYAAKGVEFRVVTDGELKAQPRLDNAKLLLRHQRVEVPPEAVVRIAVAVAEGRASSLGDLHAALGGDGGAWGIVLALTARGCVRVQMDSPLGPDTPVLAVSGDGRLA</sequence>
<evidence type="ECO:0000313" key="2">
    <source>
        <dbReference type="EMBL" id="NYZ22198.1"/>
    </source>
</evidence>
<proteinExistence type="predicted"/>
<accession>A0ABX2TD49</accession>
<dbReference type="EMBL" id="JABFDB010000016">
    <property type="protein sequence ID" value="NYZ22198.1"/>
    <property type="molecule type" value="Genomic_DNA"/>
</dbReference>
<comment type="caution">
    <text evidence="2">The sequence shown here is derived from an EMBL/GenBank/DDBJ whole genome shotgun (WGS) entry which is preliminary data.</text>
</comment>
<protein>
    <recommendedName>
        <fullName evidence="4">TnsA endonuclease N-terminal domain-containing protein</fullName>
    </recommendedName>
</protein>
<name>A0ABX2TD49_9PROT</name>
<organism evidence="2 3">
    <name type="scientific">Azospirillum oleiclasticum</name>
    <dbReference type="NCBI Taxonomy" id="2735135"/>
    <lineage>
        <taxon>Bacteria</taxon>
        <taxon>Pseudomonadati</taxon>
        <taxon>Pseudomonadota</taxon>
        <taxon>Alphaproteobacteria</taxon>
        <taxon>Rhodospirillales</taxon>
        <taxon>Azospirillaceae</taxon>
        <taxon>Azospirillum</taxon>
    </lineage>
</organism>
<reference evidence="2 3" key="1">
    <citation type="submission" date="2020-05" db="EMBL/GenBank/DDBJ databases">
        <title>Azospirillum oleiclasticum sp. nov, a nitrogen-fixing and heavy crude oil-emulsifying bacterium isolated from the crude oil of Yumen Oilfield.</title>
        <authorList>
            <person name="Wu D."/>
            <person name="Cai M."/>
            <person name="Zhang X."/>
        </authorList>
    </citation>
    <scope>NUCLEOTIDE SEQUENCE [LARGE SCALE GENOMIC DNA]</scope>
    <source>
        <strain evidence="2 3">ROY-1-1-2</strain>
    </source>
</reference>
<evidence type="ECO:0008006" key="4">
    <source>
        <dbReference type="Google" id="ProtNLM"/>
    </source>
</evidence>
<gene>
    <name evidence="2" type="ORF">HND93_20995</name>
</gene>
<feature type="region of interest" description="Disordered" evidence="1">
    <location>
        <begin position="1"/>
        <end position="43"/>
    </location>
</feature>
<evidence type="ECO:0000313" key="3">
    <source>
        <dbReference type="Proteomes" id="UP000584642"/>
    </source>
</evidence>
<evidence type="ECO:0000256" key="1">
    <source>
        <dbReference type="SAM" id="MobiDB-lite"/>
    </source>
</evidence>